<dbReference type="PANTHER" id="PTHR13061">
    <property type="entry name" value="DYNACTIN SUBUNIT P25"/>
    <property type="match status" value="1"/>
</dbReference>
<dbReference type="RefSeq" id="WP_023787801.1">
    <property type="nucleotide sequence ID" value="NC_022997.1"/>
</dbReference>
<dbReference type="InterPro" id="IPR011004">
    <property type="entry name" value="Trimer_LpxA-like_sf"/>
</dbReference>
<reference evidence="1 2" key="1">
    <citation type="journal article" date="2014" name="Genome Announc.">
        <title>Complete Genome Sequence of Hyphomicrobium nitrativorans Strain NL23, a Denitrifying Bacterium Isolated from Biofilm of a Methanol-Fed Denitrification System Treating Seawater at the Montreal Biodome.</title>
        <authorList>
            <person name="Martineau C."/>
            <person name="Villeneuve C."/>
            <person name="Mauffrey F."/>
            <person name="Villemur R."/>
        </authorList>
    </citation>
    <scope>NUCLEOTIDE SEQUENCE [LARGE SCALE GENOMIC DNA]</scope>
    <source>
        <strain evidence="1">NL23</strain>
    </source>
</reference>
<dbReference type="EMBL" id="CP006912">
    <property type="protein sequence ID" value="AHB49010.1"/>
    <property type="molecule type" value="Genomic_DNA"/>
</dbReference>
<gene>
    <name evidence="1" type="ORF">W911_12310</name>
</gene>
<dbReference type="PANTHER" id="PTHR13061:SF29">
    <property type="entry name" value="GAMMA CARBONIC ANHYDRASE-LIKE 1, MITOCHONDRIAL-RELATED"/>
    <property type="match status" value="1"/>
</dbReference>
<dbReference type="GO" id="GO:0016740">
    <property type="term" value="F:transferase activity"/>
    <property type="evidence" value="ECO:0007669"/>
    <property type="project" value="UniProtKB-KW"/>
</dbReference>
<evidence type="ECO:0000313" key="1">
    <source>
        <dbReference type="EMBL" id="AHB49010.1"/>
    </source>
</evidence>
<dbReference type="CDD" id="cd04645">
    <property type="entry name" value="LbH_gamma_CA_like"/>
    <property type="match status" value="1"/>
</dbReference>
<dbReference type="SUPFAM" id="SSF51161">
    <property type="entry name" value="Trimeric LpxA-like enzymes"/>
    <property type="match status" value="1"/>
</dbReference>
<dbReference type="AlphaFoldDB" id="V5SG40"/>
<dbReference type="InterPro" id="IPR047324">
    <property type="entry name" value="LbH_gamma_CA-like"/>
</dbReference>
<dbReference type="InterPro" id="IPR001451">
    <property type="entry name" value="Hexapep"/>
</dbReference>
<dbReference type="Proteomes" id="UP000018542">
    <property type="component" value="Chromosome"/>
</dbReference>
<name>V5SG40_9HYPH</name>
<sequence>MALYDLDDTRVETPADGNFWVAPNAVVLGKVRIETDASVWFGAVLRGDNELIRIGARSNVQDGCVLHTDPGFPLDIAEDCTVGHMAMLHGCTIGRGSLIGIGAVILNGAKIGEECVIGANALIPEGKVIPPRSMVLGSPGKIVRELTDEDVARFGKGAGRYVANWKRYKAGFRPAP</sequence>
<dbReference type="InterPro" id="IPR050484">
    <property type="entry name" value="Transf_Hexapept/Carb_Anhydrase"/>
</dbReference>
<keyword evidence="1" id="KW-0808">Transferase</keyword>
<organism evidence="1 2">
    <name type="scientific">Hyphomicrobium nitrativorans NL23</name>
    <dbReference type="NCBI Taxonomy" id="1029756"/>
    <lineage>
        <taxon>Bacteria</taxon>
        <taxon>Pseudomonadati</taxon>
        <taxon>Pseudomonadota</taxon>
        <taxon>Alphaproteobacteria</taxon>
        <taxon>Hyphomicrobiales</taxon>
        <taxon>Hyphomicrobiaceae</taxon>
        <taxon>Hyphomicrobium</taxon>
    </lineage>
</organism>
<dbReference type="HOGENOM" id="CLU_064827_4_1_5"/>
<proteinExistence type="predicted"/>
<dbReference type="PATRIC" id="fig|1029756.8.peg.2557"/>
<dbReference type="OrthoDB" id="9803036at2"/>
<dbReference type="Pfam" id="PF00132">
    <property type="entry name" value="Hexapep"/>
    <property type="match status" value="1"/>
</dbReference>
<dbReference type="Gene3D" id="2.160.10.10">
    <property type="entry name" value="Hexapeptide repeat proteins"/>
    <property type="match status" value="1"/>
</dbReference>
<dbReference type="STRING" id="1029756.W911_12310"/>
<protein>
    <submittedName>
        <fullName evidence="1">Acetyltransferase</fullName>
    </submittedName>
</protein>
<dbReference type="KEGG" id="hni:W911_12310"/>
<evidence type="ECO:0000313" key="2">
    <source>
        <dbReference type="Proteomes" id="UP000018542"/>
    </source>
</evidence>
<keyword evidence="2" id="KW-1185">Reference proteome</keyword>
<accession>V5SG40</accession>